<dbReference type="Proteomes" id="UP000420562">
    <property type="component" value="Unassembled WGS sequence"/>
</dbReference>
<reference evidence="1 2" key="1">
    <citation type="submission" date="2019-09" db="EMBL/GenBank/DDBJ databases">
        <title>Geobacter sp. Red96, a novel strain isolated from paddy soil.</title>
        <authorList>
            <person name="Xu Z."/>
            <person name="Masuda Y."/>
            <person name="Itoh H."/>
            <person name="Senoo K."/>
        </authorList>
    </citation>
    <scope>NUCLEOTIDE SEQUENCE [LARGE SCALE GENOMIC DNA]</scope>
    <source>
        <strain evidence="1 2">Red96</strain>
    </source>
</reference>
<gene>
    <name evidence="1" type="ORF">F6V25_07765</name>
</gene>
<evidence type="ECO:0000313" key="2">
    <source>
        <dbReference type="Proteomes" id="UP000420562"/>
    </source>
</evidence>
<evidence type="ECO:0000313" key="1">
    <source>
        <dbReference type="EMBL" id="KAB0665860.1"/>
    </source>
</evidence>
<dbReference type="EMBL" id="VZQZ01000004">
    <property type="protein sequence ID" value="KAB0665860.1"/>
    <property type="molecule type" value="Genomic_DNA"/>
</dbReference>
<comment type="caution">
    <text evidence="1">The sequence shown here is derived from an EMBL/GenBank/DDBJ whole genome shotgun (WGS) entry which is preliminary data.</text>
</comment>
<keyword evidence="2" id="KW-1185">Reference proteome</keyword>
<dbReference type="PANTHER" id="PTHR34801">
    <property type="entry name" value="EXPRESSED PROTEIN"/>
    <property type="match status" value="1"/>
</dbReference>
<accession>A0A7J4ZRL9</accession>
<dbReference type="AlphaFoldDB" id="A0A7J4ZRL9"/>
<dbReference type="PROSITE" id="PS51257">
    <property type="entry name" value="PROKAR_LIPOPROTEIN"/>
    <property type="match status" value="1"/>
</dbReference>
<dbReference type="InterPro" id="IPR010865">
    <property type="entry name" value="DUF1499"/>
</dbReference>
<sequence>MRFGICRLPGKRPASFRAVTRGMIMGILSGLLAACTGERPTNLGMRDGRLTACPTSPNCVLSQADDERHRIAPLSFTGEPDAAFARLKQLLARRTDATVIEERPGYLRAELRTTLFTDDAEFLLDRERRCIQIRSASRLGYSDLGKNRRRMEEIREAFRIMPTSAF</sequence>
<name>A0A7J4ZRL9_9BACT</name>
<dbReference type="Pfam" id="PF07386">
    <property type="entry name" value="DUF1499"/>
    <property type="match status" value="1"/>
</dbReference>
<organism evidence="1 2">
    <name type="scientific">Oryzomonas japonica</name>
    <dbReference type="NCBI Taxonomy" id="2603858"/>
    <lineage>
        <taxon>Bacteria</taxon>
        <taxon>Pseudomonadati</taxon>
        <taxon>Thermodesulfobacteriota</taxon>
        <taxon>Desulfuromonadia</taxon>
        <taxon>Geobacterales</taxon>
        <taxon>Geobacteraceae</taxon>
        <taxon>Oryzomonas</taxon>
    </lineage>
</organism>
<dbReference type="PANTHER" id="PTHR34801:SF6">
    <property type="entry name" value="SLL1620 PROTEIN"/>
    <property type="match status" value="1"/>
</dbReference>
<dbReference type="PIRSF" id="PIRSF026426">
    <property type="entry name" value="DUF1499"/>
    <property type="match status" value="1"/>
</dbReference>
<proteinExistence type="predicted"/>
<protein>
    <submittedName>
        <fullName evidence="1">DUF1499 domain-containing protein</fullName>
    </submittedName>
</protein>